<dbReference type="Pfam" id="PF20150">
    <property type="entry name" value="2EXR"/>
    <property type="match status" value="1"/>
</dbReference>
<dbReference type="InterPro" id="IPR045518">
    <property type="entry name" value="2EXR"/>
</dbReference>
<dbReference type="PANTHER" id="PTHR35910">
    <property type="entry name" value="2EXR DOMAIN-CONTAINING PROTEIN"/>
    <property type="match status" value="1"/>
</dbReference>
<dbReference type="AlphaFoldDB" id="A0A4Z1JRG0"/>
<keyword evidence="3" id="KW-1185">Reference proteome</keyword>
<dbReference type="EMBL" id="PQXM01000158">
    <property type="protein sequence ID" value="TGO76369.1"/>
    <property type="molecule type" value="Genomic_DNA"/>
</dbReference>
<dbReference type="Proteomes" id="UP000297229">
    <property type="component" value="Unassembled WGS sequence"/>
</dbReference>
<evidence type="ECO:0000259" key="1">
    <source>
        <dbReference type="Pfam" id="PF20150"/>
    </source>
</evidence>
<feature type="domain" description="2EXR" evidence="1">
    <location>
        <begin position="7"/>
        <end position="89"/>
    </location>
</feature>
<gene>
    <name evidence="2" type="ORF">BELL_0159g00060</name>
</gene>
<organism evidence="2 3">
    <name type="scientific">Botrytis elliptica</name>
    <dbReference type="NCBI Taxonomy" id="278938"/>
    <lineage>
        <taxon>Eukaryota</taxon>
        <taxon>Fungi</taxon>
        <taxon>Dikarya</taxon>
        <taxon>Ascomycota</taxon>
        <taxon>Pezizomycotina</taxon>
        <taxon>Leotiomycetes</taxon>
        <taxon>Helotiales</taxon>
        <taxon>Sclerotiniaceae</taxon>
        <taxon>Botrytis</taxon>
    </lineage>
</organism>
<comment type="caution">
    <text evidence="2">The sequence shown here is derived from an EMBL/GenBank/DDBJ whole genome shotgun (WGS) entry which is preliminary data.</text>
</comment>
<evidence type="ECO:0000313" key="3">
    <source>
        <dbReference type="Proteomes" id="UP000297229"/>
    </source>
</evidence>
<dbReference type="PANTHER" id="PTHR35910:SF6">
    <property type="entry name" value="2EXR DOMAIN-CONTAINING PROTEIN"/>
    <property type="match status" value="1"/>
</dbReference>
<sequence>MNPENTFPRFLDLPLELRVQIWELAAFHKRILELNYDIVDKKFVNYGPPPAILHTNRESRKIALQSYNLSFGTDTQPADIYFNPVCDTIYFSSRQYVDEVMAIAKHFSIQSPFLPYHHQIQSIALAKQFWGAAGYSLPFHLSRALGSITRFRSTFPHMRKVILVRGIPSEEEVDSWDRYSGITLLESNIDEFKDDILNLVMYAFAEDAKTRPDEIIEVKVMEHPQKRCDSHFQDQDHLVLCNHANIMQYSTYLFG</sequence>
<reference evidence="2 3" key="1">
    <citation type="submission" date="2017-12" db="EMBL/GenBank/DDBJ databases">
        <title>Comparative genomics of Botrytis spp.</title>
        <authorList>
            <person name="Valero-Jimenez C.A."/>
            <person name="Tapia P."/>
            <person name="Veloso J."/>
            <person name="Silva-Moreno E."/>
            <person name="Staats M."/>
            <person name="Valdes J.H."/>
            <person name="Van Kan J.A.L."/>
        </authorList>
    </citation>
    <scope>NUCLEOTIDE SEQUENCE [LARGE SCALE GENOMIC DNA]</scope>
    <source>
        <strain evidence="2 3">Be9601</strain>
    </source>
</reference>
<evidence type="ECO:0000313" key="2">
    <source>
        <dbReference type="EMBL" id="TGO76369.1"/>
    </source>
</evidence>
<accession>A0A4Z1JRG0</accession>
<name>A0A4Z1JRG0_9HELO</name>
<protein>
    <recommendedName>
        <fullName evidence="1">2EXR domain-containing protein</fullName>
    </recommendedName>
</protein>
<proteinExistence type="predicted"/>